<keyword evidence="6" id="KW-0539">Nucleus</keyword>
<dbReference type="EMBL" id="JAEFCI010000597">
    <property type="protein sequence ID" value="KAG5463437.1"/>
    <property type="molecule type" value="Genomic_DNA"/>
</dbReference>
<dbReference type="Proteomes" id="UP000673691">
    <property type="component" value="Unassembled WGS sequence"/>
</dbReference>
<dbReference type="GO" id="GO:0017056">
    <property type="term" value="F:structural constituent of nuclear pore"/>
    <property type="evidence" value="ECO:0007669"/>
    <property type="project" value="InterPro"/>
</dbReference>
<gene>
    <name evidence="9" type="ORF">BJ554DRAFT_7533</name>
</gene>
<protein>
    <recommendedName>
        <fullName evidence="8">Nucleoporin Nup133/Nup155-like C-terminal domain-containing protein</fullName>
    </recommendedName>
</protein>
<accession>A0A8H8A1R9</accession>
<evidence type="ECO:0000256" key="6">
    <source>
        <dbReference type="ARBA" id="ARBA00023242"/>
    </source>
</evidence>
<dbReference type="Pfam" id="PF03177">
    <property type="entry name" value="Nucleoporin_C"/>
    <property type="match status" value="1"/>
</dbReference>
<reference evidence="9 10" key="1">
    <citation type="journal article" name="Sci. Rep.">
        <title>Genome-scale phylogenetic analyses confirm Olpidium as the closest living zoosporic fungus to the non-flagellated, terrestrial fungi.</title>
        <authorList>
            <person name="Chang Y."/>
            <person name="Rochon D."/>
            <person name="Sekimoto S."/>
            <person name="Wang Y."/>
            <person name="Chovatia M."/>
            <person name="Sandor L."/>
            <person name="Salamov A."/>
            <person name="Grigoriev I.V."/>
            <person name="Stajich J.E."/>
            <person name="Spatafora J.W."/>
        </authorList>
    </citation>
    <scope>NUCLEOTIDE SEQUENCE [LARGE SCALE GENOMIC DNA]</scope>
    <source>
        <strain evidence="9">S191</strain>
    </source>
</reference>
<feature type="non-terminal residue" evidence="9">
    <location>
        <position position="1"/>
    </location>
</feature>
<keyword evidence="2" id="KW-0813">Transport</keyword>
<comment type="subcellular location">
    <subcellularLocation>
        <location evidence="1">Nucleus envelope</location>
    </subcellularLocation>
</comment>
<dbReference type="InterPro" id="IPR037624">
    <property type="entry name" value="Nup133-like"/>
</dbReference>
<dbReference type="PANTHER" id="PTHR13405:SF11">
    <property type="entry name" value="NUCLEAR PORE COMPLEX PROTEIN NUP133"/>
    <property type="match status" value="1"/>
</dbReference>
<dbReference type="GO" id="GO:0000972">
    <property type="term" value="P:transcription-dependent tethering of RNA polymerase II gene DNA at nuclear periphery"/>
    <property type="evidence" value="ECO:0007669"/>
    <property type="project" value="TreeGrafter"/>
</dbReference>
<dbReference type="GO" id="GO:0031080">
    <property type="term" value="C:nuclear pore outer ring"/>
    <property type="evidence" value="ECO:0007669"/>
    <property type="project" value="TreeGrafter"/>
</dbReference>
<comment type="caution">
    <text evidence="9">The sequence shown here is derived from an EMBL/GenBank/DDBJ whole genome shotgun (WGS) entry which is preliminary data.</text>
</comment>
<organism evidence="9 10">
    <name type="scientific">Olpidium bornovanus</name>
    <dbReference type="NCBI Taxonomy" id="278681"/>
    <lineage>
        <taxon>Eukaryota</taxon>
        <taxon>Fungi</taxon>
        <taxon>Fungi incertae sedis</taxon>
        <taxon>Olpidiomycota</taxon>
        <taxon>Olpidiomycotina</taxon>
        <taxon>Olpidiomycetes</taxon>
        <taxon>Olpidiales</taxon>
        <taxon>Olpidiaceae</taxon>
        <taxon>Olpidium</taxon>
    </lineage>
</organism>
<evidence type="ECO:0000256" key="4">
    <source>
        <dbReference type="ARBA" id="ARBA00022927"/>
    </source>
</evidence>
<evidence type="ECO:0000256" key="3">
    <source>
        <dbReference type="ARBA" id="ARBA00022816"/>
    </source>
</evidence>
<feature type="domain" description="Nucleoporin Nup133/Nup155-like C-terminal" evidence="8">
    <location>
        <begin position="66"/>
        <end position="176"/>
    </location>
</feature>
<evidence type="ECO:0000259" key="8">
    <source>
        <dbReference type="Pfam" id="PF03177"/>
    </source>
</evidence>
<evidence type="ECO:0000256" key="1">
    <source>
        <dbReference type="ARBA" id="ARBA00004259"/>
    </source>
</evidence>
<keyword evidence="3" id="KW-0509">mRNA transport</keyword>
<proteinExistence type="predicted"/>
<keyword evidence="5" id="KW-0811">Translocation</keyword>
<name>A0A8H8A1R9_9FUNG</name>
<dbReference type="AlphaFoldDB" id="A0A8H8A1R9"/>
<evidence type="ECO:0000313" key="10">
    <source>
        <dbReference type="Proteomes" id="UP000673691"/>
    </source>
</evidence>
<evidence type="ECO:0000313" key="9">
    <source>
        <dbReference type="EMBL" id="KAG5463437.1"/>
    </source>
</evidence>
<keyword evidence="4" id="KW-0653">Protein transport</keyword>
<feature type="region of interest" description="Disordered" evidence="7">
    <location>
        <begin position="188"/>
        <end position="222"/>
    </location>
</feature>
<keyword evidence="10" id="KW-1185">Reference proteome</keyword>
<dbReference type="GO" id="GO:0016973">
    <property type="term" value="P:poly(A)+ mRNA export from nucleus"/>
    <property type="evidence" value="ECO:0007669"/>
    <property type="project" value="TreeGrafter"/>
</dbReference>
<evidence type="ECO:0000256" key="2">
    <source>
        <dbReference type="ARBA" id="ARBA00022448"/>
    </source>
</evidence>
<dbReference type="GO" id="GO:0006606">
    <property type="term" value="P:protein import into nucleus"/>
    <property type="evidence" value="ECO:0007669"/>
    <property type="project" value="TreeGrafter"/>
</dbReference>
<evidence type="ECO:0000256" key="7">
    <source>
        <dbReference type="SAM" id="MobiDB-lite"/>
    </source>
</evidence>
<sequence length="303" mass="34643">ISEEYVPLVRRFELARHRILDALGKYPYCQLEALIQTVAMHSNRCYQPNTMLPVEAGRISVAFSLSERQQDFKALIKLLMSDPAKERRLEGYMQRFGRPFADTLNEYYVENGDLKALLQQPDSRDQTLADFLDRRDEGAFYPESQEGGWEEEPSKLPRDLAEVAWIHDVKIGRFDKSWKRVRKVAGRETSGSSKVVPGTVRGETSSPGSRYGRAGRGRGEGGSGTMYVNVMVIVTETFSRVFVTLSTTTKHSHRQRACTFGRGVEPEVPVSGSQRRVRVHVEFHVFRFPAIHHRRRRISPRDT</sequence>
<dbReference type="PANTHER" id="PTHR13405">
    <property type="entry name" value="NUCLEAR PORE COMPLEX PROTEIN NUP133"/>
    <property type="match status" value="1"/>
</dbReference>
<dbReference type="OrthoDB" id="103454at2759"/>
<dbReference type="InterPro" id="IPR007187">
    <property type="entry name" value="Nucleoporin_Nup133/Nup155_C"/>
</dbReference>
<evidence type="ECO:0000256" key="5">
    <source>
        <dbReference type="ARBA" id="ARBA00023010"/>
    </source>
</evidence>